<name>A0A927BCU0_9BACT</name>
<gene>
    <name evidence="1" type="ORF">IC235_06935</name>
</gene>
<keyword evidence="2" id="KW-1185">Reference proteome</keyword>
<dbReference type="RefSeq" id="WP_191004445.1">
    <property type="nucleotide sequence ID" value="NZ_JACXAD010000006.1"/>
</dbReference>
<dbReference type="Proteomes" id="UP000612233">
    <property type="component" value="Unassembled WGS sequence"/>
</dbReference>
<proteinExistence type="predicted"/>
<dbReference type="AlphaFoldDB" id="A0A927BCU0"/>
<accession>A0A927BCU0</accession>
<comment type="caution">
    <text evidence="1">The sequence shown here is derived from an EMBL/GenBank/DDBJ whole genome shotgun (WGS) entry which is preliminary data.</text>
</comment>
<dbReference type="EMBL" id="JACXAD010000006">
    <property type="protein sequence ID" value="MBD2767623.1"/>
    <property type="molecule type" value="Genomic_DNA"/>
</dbReference>
<reference evidence="1" key="1">
    <citation type="submission" date="2020-09" db="EMBL/GenBank/DDBJ databases">
        <authorList>
            <person name="Kim M.K."/>
        </authorList>
    </citation>
    <scope>NUCLEOTIDE SEQUENCE</scope>
    <source>
        <strain evidence="1">BT664</strain>
    </source>
</reference>
<protein>
    <submittedName>
        <fullName evidence="1">Uncharacterized protein</fullName>
    </submittedName>
</protein>
<sequence>MNETLKIICAESSGVPILLCPAEFASQWEGTHEPSDGRIIKAVFHLNGPEGTHVDYDRACDAAGEYVNVIKIGAGRALIFGDEIPAMYWVDSQTFNGGYALTWLFLPEEDEPDYKELIQTLSDSFFTDTGHSITCYNNGFWLFPSTQSPQDVHFFQSVEVRCPAGTYNAAIGFYRKPDINLRIIKIQRQD</sequence>
<evidence type="ECO:0000313" key="1">
    <source>
        <dbReference type="EMBL" id="MBD2767623.1"/>
    </source>
</evidence>
<organism evidence="1 2">
    <name type="scientific">Hymenobacter montanus</name>
    <dbReference type="NCBI Taxonomy" id="2771359"/>
    <lineage>
        <taxon>Bacteria</taxon>
        <taxon>Pseudomonadati</taxon>
        <taxon>Bacteroidota</taxon>
        <taxon>Cytophagia</taxon>
        <taxon>Cytophagales</taxon>
        <taxon>Hymenobacteraceae</taxon>
        <taxon>Hymenobacter</taxon>
    </lineage>
</organism>
<evidence type="ECO:0000313" key="2">
    <source>
        <dbReference type="Proteomes" id="UP000612233"/>
    </source>
</evidence>